<evidence type="ECO:0000313" key="3">
    <source>
        <dbReference type="EMBL" id="MCL9808447.1"/>
    </source>
</evidence>
<comment type="caution">
    <text evidence="3">The sequence shown here is derived from an EMBL/GenBank/DDBJ whole genome shotgun (WGS) entry which is preliminary data.</text>
</comment>
<keyword evidence="1" id="KW-0732">Signal</keyword>
<gene>
    <name evidence="3" type="ORF">NAT50_03660</name>
</gene>
<dbReference type="PROSITE" id="PS51352">
    <property type="entry name" value="THIOREDOXIN_2"/>
    <property type="match status" value="1"/>
</dbReference>
<dbReference type="Gene3D" id="3.40.30.10">
    <property type="entry name" value="Glutaredoxin"/>
    <property type="match status" value="1"/>
</dbReference>
<evidence type="ECO:0000313" key="4">
    <source>
        <dbReference type="Proteomes" id="UP001317191"/>
    </source>
</evidence>
<dbReference type="SUPFAM" id="SSF52833">
    <property type="entry name" value="Thioredoxin-like"/>
    <property type="match status" value="1"/>
</dbReference>
<organism evidence="3 4">
    <name type="scientific">Flavobacterium luminosum</name>
    <dbReference type="NCBI Taxonomy" id="2949086"/>
    <lineage>
        <taxon>Bacteria</taxon>
        <taxon>Pseudomonadati</taxon>
        <taxon>Bacteroidota</taxon>
        <taxon>Flavobacteriia</taxon>
        <taxon>Flavobacteriales</taxon>
        <taxon>Flavobacteriaceae</taxon>
        <taxon>Flavobacterium</taxon>
    </lineage>
</organism>
<name>A0ABT0TLV0_9FLAO</name>
<dbReference type="Proteomes" id="UP001317191">
    <property type="component" value="Unassembled WGS sequence"/>
</dbReference>
<proteinExistence type="predicted"/>
<feature type="signal peptide" evidence="1">
    <location>
        <begin position="1"/>
        <end position="18"/>
    </location>
</feature>
<dbReference type="Pfam" id="PF13899">
    <property type="entry name" value="Thioredoxin_7"/>
    <property type="match status" value="1"/>
</dbReference>
<feature type="chain" id="PRO_5045602153" evidence="1">
    <location>
        <begin position="19"/>
        <end position="142"/>
    </location>
</feature>
<evidence type="ECO:0000256" key="1">
    <source>
        <dbReference type="SAM" id="SignalP"/>
    </source>
</evidence>
<keyword evidence="4" id="KW-1185">Reference proteome</keyword>
<reference evidence="3 4" key="1">
    <citation type="submission" date="2022-05" db="EMBL/GenBank/DDBJ databases">
        <title>Flavobacterium sp., isolated from activated sludge.</title>
        <authorList>
            <person name="Ran Q."/>
        </authorList>
    </citation>
    <scope>NUCLEOTIDE SEQUENCE [LARGE SCALE GENOMIC DNA]</scope>
    <source>
        <strain evidence="3 4">HXWNR70</strain>
    </source>
</reference>
<dbReference type="EMBL" id="JAMLJM010000002">
    <property type="protein sequence ID" value="MCL9808447.1"/>
    <property type="molecule type" value="Genomic_DNA"/>
</dbReference>
<accession>A0ABT0TLV0</accession>
<dbReference type="InterPro" id="IPR036249">
    <property type="entry name" value="Thioredoxin-like_sf"/>
</dbReference>
<feature type="domain" description="Thioredoxin" evidence="2">
    <location>
        <begin position="3"/>
        <end position="142"/>
    </location>
</feature>
<dbReference type="RefSeq" id="WP_250591612.1">
    <property type="nucleotide sequence ID" value="NZ_JAMLJM010000002.1"/>
</dbReference>
<sequence>MKTLLQLAVLLFSVLISAQEANKLNFSQTLEKAQTENKNVLLYFSGSDWCAPCVKFKKQFVLTEQFKSYADNNLVVYNADFPRLKKNQLTPEIVKENETLAEKYNRNGLFPLILLLNKEGKVIKSWDHLPSETLEEFIAKLK</sequence>
<dbReference type="InterPro" id="IPR013766">
    <property type="entry name" value="Thioredoxin_domain"/>
</dbReference>
<evidence type="ECO:0000259" key="2">
    <source>
        <dbReference type="PROSITE" id="PS51352"/>
    </source>
</evidence>
<protein>
    <submittedName>
        <fullName evidence="3">Thioredoxin family protein</fullName>
    </submittedName>
</protein>
<dbReference type="CDD" id="cd02947">
    <property type="entry name" value="TRX_family"/>
    <property type="match status" value="1"/>
</dbReference>